<dbReference type="PANTHER" id="PTHR21700:SF7">
    <property type="entry name" value="TRANSTHYRETIN-LIKE FAMILY PROTEIN"/>
    <property type="match status" value="1"/>
</dbReference>
<gene>
    <name evidence="6" type="ORF">PENTCL1PPCAC_8917</name>
</gene>
<dbReference type="AlphaFoldDB" id="A0AAV5STR9"/>
<keyword evidence="3" id="KW-0964">Secreted</keyword>
<reference evidence="6" key="1">
    <citation type="submission" date="2023-10" db="EMBL/GenBank/DDBJ databases">
        <title>Genome assembly of Pristionchus species.</title>
        <authorList>
            <person name="Yoshida K."/>
            <person name="Sommer R.J."/>
        </authorList>
    </citation>
    <scope>NUCLEOTIDE SEQUENCE</scope>
    <source>
        <strain evidence="6">RS0144</strain>
    </source>
</reference>
<feature type="transmembrane region" description="Helical" evidence="5">
    <location>
        <begin position="44"/>
        <end position="64"/>
    </location>
</feature>
<evidence type="ECO:0000256" key="4">
    <source>
        <dbReference type="ARBA" id="ARBA00022729"/>
    </source>
</evidence>
<dbReference type="GO" id="GO:0009986">
    <property type="term" value="C:cell surface"/>
    <property type="evidence" value="ECO:0007669"/>
    <property type="project" value="InterPro"/>
</dbReference>
<evidence type="ECO:0000256" key="2">
    <source>
        <dbReference type="ARBA" id="ARBA00010112"/>
    </source>
</evidence>
<dbReference type="PANTHER" id="PTHR21700">
    <property type="entry name" value="TRANSTHYRETIN-LIKE FAMILY PROTEIN-RELATED"/>
    <property type="match status" value="1"/>
</dbReference>
<evidence type="ECO:0000313" key="7">
    <source>
        <dbReference type="Proteomes" id="UP001432027"/>
    </source>
</evidence>
<keyword evidence="5" id="KW-1133">Transmembrane helix</keyword>
<dbReference type="InterPro" id="IPR038479">
    <property type="entry name" value="Transthyretin-like_sf"/>
</dbReference>
<sequence>LSIPHLCVYPTYHNFLGAETTSRARYLRQHISRLFSLLSKTQSVFLMQLLSLLLVVPLASGLALPTLFEKRVQAIAVTGKLICNGKPYEHAKVKLYDENLALPDRFLAEGKTIEDGTYSISGSTTRYFTIDPKVNIYHNCNDEKVECWRKIQIRIPHYFITDGKETKTFDAGILNISGKLPGEERDCIN</sequence>
<evidence type="ECO:0000256" key="5">
    <source>
        <dbReference type="SAM" id="Phobius"/>
    </source>
</evidence>
<keyword evidence="4" id="KW-0732">Signal</keyword>
<keyword evidence="5" id="KW-0472">Membrane</keyword>
<evidence type="ECO:0000256" key="3">
    <source>
        <dbReference type="ARBA" id="ARBA00022525"/>
    </source>
</evidence>
<comment type="subcellular location">
    <subcellularLocation>
        <location evidence="1">Secreted</location>
    </subcellularLocation>
</comment>
<comment type="similarity">
    <text evidence="2">Belongs to the nematode transthyretin-like family.</text>
</comment>
<name>A0AAV5STR9_9BILA</name>
<feature type="non-terminal residue" evidence="6">
    <location>
        <position position="1"/>
    </location>
</feature>
<protein>
    <submittedName>
        <fullName evidence="6">Uncharacterized protein</fullName>
    </submittedName>
</protein>
<dbReference type="EMBL" id="BTSX01000002">
    <property type="protein sequence ID" value="GMS86742.1"/>
    <property type="molecule type" value="Genomic_DNA"/>
</dbReference>
<dbReference type="Gene3D" id="2.60.40.3330">
    <property type="match status" value="1"/>
</dbReference>
<dbReference type="InterPro" id="IPR001534">
    <property type="entry name" value="Transthyretin-like"/>
</dbReference>
<keyword evidence="7" id="KW-1185">Reference proteome</keyword>
<organism evidence="6 7">
    <name type="scientific">Pristionchus entomophagus</name>
    <dbReference type="NCBI Taxonomy" id="358040"/>
    <lineage>
        <taxon>Eukaryota</taxon>
        <taxon>Metazoa</taxon>
        <taxon>Ecdysozoa</taxon>
        <taxon>Nematoda</taxon>
        <taxon>Chromadorea</taxon>
        <taxon>Rhabditida</taxon>
        <taxon>Rhabditina</taxon>
        <taxon>Diplogasteromorpha</taxon>
        <taxon>Diplogasteroidea</taxon>
        <taxon>Neodiplogasteridae</taxon>
        <taxon>Pristionchus</taxon>
    </lineage>
</organism>
<evidence type="ECO:0000313" key="6">
    <source>
        <dbReference type="EMBL" id="GMS86742.1"/>
    </source>
</evidence>
<dbReference type="Proteomes" id="UP001432027">
    <property type="component" value="Unassembled WGS sequence"/>
</dbReference>
<dbReference type="Pfam" id="PF01060">
    <property type="entry name" value="TTR-52"/>
    <property type="match status" value="1"/>
</dbReference>
<comment type="caution">
    <text evidence="6">The sequence shown here is derived from an EMBL/GenBank/DDBJ whole genome shotgun (WGS) entry which is preliminary data.</text>
</comment>
<dbReference type="GO" id="GO:0005576">
    <property type="term" value="C:extracellular region"/>
    <property type="evidence" value="ECO:0007669"/>
    <property type="project" value="UniProtKB-SubCell"/>
</dbReference>
<keyword evidence="5" id="KW-0812">Transmembrane</keyword>
<proteinExistence type="inferred from homology"/>
<evidence type="ECO:0000256" key="1">
    <source>
        <dbReference type="ARBA" id="ARBA00004613"/>
    </source>
</evidence>
<accession>A0AAV5STR9</accession>